<dbReference type="OrthoDB" id="9804721at2"/>
<proteinExistence type="predicted"/>
<dbReference type="RefSeq" id="WP_147154657.1">
    <property type="nucleotide sequence ID" value="NZ_BKAJ01000126.1"/>
</dbReference>
<dbReference type="Gene3D" id="3.40.50.12370">
    <property type="match status" value="1"/>
</dbReference>
<comment type="caution">
    <text evidence="1">The sequence shown here is derived from an EMBL/GenBank/DDBJ whole genome shotgun (WGS) entry which is preliminary data.</text>
</comment>
<sequence length="276" mass="28366">MYKSILAVSEGGPDAAMSFKLAARVAGLFDGCVDALHLPVGPAGGMVGGLAMSGEAMPLIMNIDDERLEARAKESERIYSELIAPVKGATFTAAKTATLDTLVAMGRCSDIIVLGRPGADPENVAPATVEAAIHECARAVMIAPPNPGSGSFDNVIVAWNGSFQAARAVEYSLPFLAKASSITILVVGSTPDDVGAAYLARNLGRHGLKTEVDAIDPGAVSGRARGRALLDYTHGKGSDLLVMGAYGRGQVLSFLGMGGATGKVISSCRVPLLMAH</sequence>
<name>A0A512NK26_9HYPH</name>
<dbReference type="AlphaFoldDB" id="A0A512NK26"/>
<dbReference type="EMBL" id="BKAJ01000126">
    <property type="protein sequence ID" value="GEP59300.1"/>
    <property type="molecule type" value="Genomic_DNA"/>
</dbReference>
<evidence type="ECO:0000313" key="1">
    <source>
        <dbReference type="EMBL" id="GEP59300.1"/>
    </source>
</evidence>
<accession>A0A512NK26</accession>
<evidence type="ECO:0000313" key="2">
    <source>
        <dbReference type="Proteomes" id="UP000321058"/>
    </source>
</evidence>
<gene>
    <name evidence="1" type="ORF">RSO01_64660</name>
</gene>
<keyword evidence="2" id="KW-1185">Reference proteome</keyword>
<dbReference type="SUPFAM" id="SSF52402">
    <property type="entry name" value="Adenine nucleotide alpha hydrolases-like"/>
    <property type="match status" value="2"/>
</dbReference>
<dbReference type="Proteomes" id="UP000321058">
    <property type="component" value="Unassembled WGS sequence"/>
</dbReference>
<reference evidence="1 2" key="1">
    <citation type="submission" date="2019-07" db="EMBL/GenBank/DDBJ databases">
        <title>Whole genome shotgun sequence of Reyranella soli NBRC 108950.</title>
        <authorList>
            <person name="Hosoyama A."/>
            <person name="Uohara A."/>
            <person name="Ohji S."/>
            <person name="Ichikawa N."/>
        </authorList>
    </citation>
    <scope>NUCLEOTIDE SEQUENCE [LARGE SCALE GENOMIC DNA]</scope>
    <source>
        <strain evidence="1 2">NBRC 108950</strain>
    </source>
</reference>
<organism evidence="1 2">
    <name type="scientific">Reyranella soli</name>
    <dbReference type="NCBI Taxonomy" id="1230389"/>
    <lineage>
        <taxon>Bacteria</taxon>
        <taxon>Pseudomonadati</taxon>
        <taxon>Pseudomonadota</taxon>
        <taxon>Alphaproteobacteria</taxon>
        <taxon>Hyphomicrobiales</taxon>
        <taxon>Reyranellaceae</taxon>
        <taxon>Reyranella</taxon>
    </lineage>
</organism>
<protein>
    <submittedName>
        <fullName evidence="1">Universal stress protein UspA</fullName>
    </submittedName>
</protein>
<dbReference type="CDD" id="cd00293">
    <property type="entry name" value="USP-like"/>
    <property type="match status" value="1"/>
</dbReference>